<dbReference type="Proteomes" id="UP000092713">
    <property type="component" value="Unassembled WGS sequence"/>
</dbReference>
<dbReference type="SUPFAM" id="SSF101874">
    <property type="entry name" value="YceI-like"/>
    <property type="match status" value="1"/>
</dbReference>
<dbReference type="InterPro" id="IPR007372">
    <property type="entry name" value="Lipid/polyisoprenoid-bd_YceI"/>
</dbReference>
<evidence type="ECO:0000313" key="4">
    <source>
        <dbReference type="Proteomes" id="UP000092713"/>
    </source>
</evidence>
<dbReference type="Pfam" id="PF04264">
    <property type="entry name" value="YceI"/>
    <property type="match status" value="1"/>
</dbReference>
<evidence type="ECO:0000313" key="3">
    <source>
        <dbReference type="EMBL" id="OBV38478.1"/>
    </source>
</evidence>
<name>A0A1A7C2D8_9BURK</name>
<dbReference type="Gene3D" id="2.40.128.110">
    <property type="entry name" value="Lipid/polyisoprenoid-binding, YceI-like"/>
    <property type="match status" value="1"/>
</dbReference>
<evidence type="ECO:0000259" key="2">
    <source>
        <dbReference type="SMART" id="SM00867"/>
    </source>
</evidence>
<dbReference type="PANTHER" id="PTHR34406">
    <property type="entry name" value="PROTEIN YCEI"/>
    <property type="match status" value="1"/>
</dbReference>
<keyword evidence="4" id="KW-1185">Reference proteome</keyword>
<organism evidence="3 4">
    <name type="scientific">Janthinobacterium psychrotolerans</name>
    <dbReference type="NCBI Taxonomy" id="1747903"/>
    <lineage>
        <taxon>Bacteria</taxon>
        <taxon>Pseudomonadati</taxon>
        <taxon>Pseudomonadota</taxon>
        <taxon>Betaproteobacteria</taxon>
        <taxon>Burkholderiales</taxon>
        <taxon>Oxalobacteraceae</taxon>
        <taxon>Janthinobacterium</taxon>
    </lineage>
</organism>
<gene>
    <name evidence="3" type="ORF">ASR47_100678</name>
</gene>
<accession>A0A1A7C2D8</accession>
<reference evidence="3 4" key="1">
    <citation type="submission" date="2016-04" db="EMBL/GenBank/DDBJ databases">
        <title>Draft genome sequence of Janthinobacterium psychrotolerans sp. nov., isolated from freshwater sediments in Denmark.</title>
        <authorList>
            <person name="Gong X."/>
            <person name="Skrivergaard S."/>
            <person name="Korsgaard B.S."/>
            <person name="Schreiber L."/>
            <person name="Marshall I.P."/>
            <person name="Finster K."/>
            <person name="Schramm A."/>
        </authorList>
    </citation>
    <scope>NUCLEOTIDE SEQUENCE [LARGE SCALE GENOMIC DNA]</scope>
    <source>
        <strain evidence="3 4">S3-2</strain>
    </source>
</reference>
<dbReference type="AlphaFoldDB" id="A0A1A7C2D8"/>
<keyword evidence="1" id="KW-0732">Signal</keyword>
<protein>
    <submittedName>
        <fullName evidence="3">Polyisoprenoid-binding protein YceI</fullName>
    </submittedName>
</protein>
<feature type="domain" description="Lipid/polyisoprenoid-binding YceI-like" evidence="2">
    <location>
        <begin position="22"/>
        <end position="182"/>
    </location>
</feature>
<dbReference type="SMART" id="SM00867">
    <property type="entry name" value="YceI"/>
    <property type="match status" value="1"/>
</dbReference>
<dbReference type="RefSeq" id="WP_065308731.1">
    <property type="nucleotide sequence ID" value="NZ_LOCQ01000057.1"/>
</dbReference>
<dbReference type="OrthoDB" id="1247465at2"/>
<sequence length="184" mass="20091">MTFNLYGAAALALLLPLAAGAQTPLDMQKSSIVAGFKQMGVPLDGKFQKYALDMQFDPAKPEQARVRLEVDVNSFDIGDESYNREVRSKTWFNAAAFPKAVFVSSAVRQTAPGRFTVQGQLTIKGKTAEVVIPVQLSQAGKASVFDASLPIKRLQFNIGEQEWKDTSLVADEVTLKLRLVTAPK</sequence>
<dbReference type="EMBL" id="LOCQ01000057">
    <property type="protein sequence ID" value="OBV38478.1"/>
    <property type="molecule type" value="Genomic_DNA"/>
</dbReference>
<evidence type="ECO:0000256" key="1">
    <source>
        <dbReference type="SAM" id="SignalP"/>
    </source>
</evidence>
<dbReference type="STRING" id="1747903.ASR47_100678"/>
<feature type="chain" id="PRO_5008355608" evidence="1">
    <location>
        <begin position="22"/>
        <end position="184"/>
    </location>
</feature>
<proteinExistence type="predicted"/>
<feature type="signal peptide" evidence="1">
    <location>
        <begin position="1"/>
        <end position="21"/>
    </location>
</feature>
<dbReference type="InterPro" id="IPR036761">
    <property type="entry name" value="TTHA0802/YceI-like_sf"/>
</dbReference>
<dbReference type="PANTHER" id="PTHR34406:SF1">
    <property type="entry name" value="PROTEIN YCEI"/>
    <property type="match status" value="1"/>
</dbReference>
<comment type="caution">
    <text evidence="3">The sequence shown here is derived from an EMBL/GenBank/DDBJ whole genome shotgun (WGS) entry which is preliminary data.</text>
</comment>